<organism evidence="5 6">
    <name type="scientific">Globisporangium ultimum (strain ATCC 200006 / CBS 805.95 / DAOM BR144)</name>
    <name type="common">Pythium ultimum</name>
    <dbReference type="NCBI Taxonomy" id="431595"/>
    <lineage>
        <taxon>Eukaryota</taxon>
        <taxon>Sar</taxon>
        <taxon>Stramenopiles</taxon>
        <taxon>Oomycota</taxon>
        <taxon>Peronosporomycetes</taxon>
        <taxon>Pythiales</taxon>
        <taxon>Pythiaceae</taxon>
        <taxon>Globisporangium</taxon>
    </lineage>
</organism>
<evidence type="ECO:0000256" key="1">
    <source>
        <dbReference type="ARBA" id="ARBA00022723"/>
    </source>
</evidence>
<feature type="region of interest" description="Disordered" evidence="3">
    <location>
        <begin position="556"/>
        <end position="576"/>
    </location>
</feature>
<dbReference type="SUPFAM" id="SSF81301">
    <property type="entry name" value="Nucleotidyltransferase"/>
    <property type="match status" value="1"/>
</dbReference>
<dbReference type="EnsemblProtists" id="PYU1_T010330">
    <property type="protein sequence ID" value="PYU1_T010330"/>
    <property type="gene ID" value="PYU1_G010310"/>
</dbReference>
<dbReference type="PANTHER" id="PTHR23092">
    <property type="entry name" value="POLY(A) RNA POLYMERASE"/>
    <property type="match status" value="1"/>
</dbReference>
<accession>K3WZD1</accession>
<dbReference type="GO" id="GO:0043634">
    <property type="term" value="P:polyadenylation-dependent ncRNA catabolic process"/>
    <property type="evidence" value="ECO:0007669"/>
    <property type="project" value="TreeGrafter"/>
</dbReference>
<keyword evidence="1" id="KW-0479">Metal-binding</keyword>
<proteinExistence type="predicted"/>
<feature type="compositionally biased region" description="Basic and acidic residues" evidence="3">
    <location>
        <begin position="493"/>
        <end position="505"/>
    </location>
</feature>
<dbReference type="GO" id="GO:0005730">
    <property type="term" value="C:nucleolus"/>
    <property type="evidence" value="ECO:0007669"/>
    <property type="project" value="TreeGrafter"/>
</dbReference>
<dbReference type="eggNOG" id="KOG1906">
    <property type="taxonomic scope" value="Eukaryota"/>
</dbReference>
<feature type="compositionally biased region" description="Polar residues" evidence="3">
    <location>
        <begin position="238"/>
        <end position="263"/>
    </location>
</feature>
<evidence type="ECO:0000259" key="4">
    <source>
        <dbReference type="Pfam" id="PF03828"/>
    </source>
</evidence>
<dbReference type="GO" id="GO:0031123">
    <property type="term" value="P:RNA 3'-end processing"/>
    <property type="evidence" value="ECO:0007669"/>
    <property type="project" value="TreeGrafter"/>
</dbReference>
<reference evidence="6" key="1">
    <citation type="journal article" date="2010" name="Genome Biol.">
        <title>Genome sequence of the necrotrophic plant pathogen Pythium ultimum reveals original pathogenicity mechanisms and effector repertoire.</title>
        <authorList>
            <person name="Levesque C.A."/>
            <person name="Brouwer H."/>
            <person name="Cano L."/>
            <person name="Hamilton J.P."/>
            <person name="Holt C."/>
            <person name="Huitema E."/>
            <person name="Raffaele S."/>
            <person name="Robideau G.P."/>
            <person name="Thines M."/>
            <person name="Win J."/>
            <person name="Zerillo M.M."/>
            <person name="Beakes G.W."/>
            <person name="Boore J.L."/>
            <person name="Busam D."/>
            <person name="Dumas B."/>
            <person name="Ferriera S."/>
            <person name="Fuerstenberg S.I."/>
            <person name="Gachon C.M."/>
            <person name="Gaulin E."/>
            <person name="Govers F."/>
            <person name="Grenville-Briggs L."/>
            <person name="Horner N."/>
            <person name="Hostetler J."/>
            <person name="Jiang R.H."/>
            <person name="Johnson J."/>
            <person name="Krajaejun T."/>
            <person name="Lin H."/>
            <person name="Meijer H.J."/>
            <person name="Moore B."/>
            <person name="Morris P."/>
            <person name="Phuntmart V."/>
            <person name="Puiu D."/>
            <person name="Shetty J."/>
            <person name="Stajich J.E."/>
            <person name="Tripathy S."/>
            <person name="Wawra S."/>
            <person name="van West P."/>
            <person name="Whitty B.R."/>
            <person name="Coutinho P.M."/>
            <person name="Henrissat B."/>
            <person name="Martin F."/>
            <person name="Thomas P.D."/>
            <person name="Tyler B.M."/>
            <person name="De Vries R.P."/>
            <person name="Kamoun S."/>
            <person name="Yandell M."/>
            <person name="Tisserat N."/>
            <person name="Buell C.R."/>
        </authorList>
    </citation>
    <scope>NUCLEOTIDE SEQUENCE</scope>
    <source>
        <strain evidence="6">DAOM:BR144</strain>
    </source>
</reference>
<feature type="domain" description="PAP-associated" evidence="4">
    <location>
        <begin position="171"/>
        <end position="205"/>
    </location>
</feature>
<evidence type="ECO:0000313" key="6">
    <source>
        <dbReference type="Proteomes" id="UP000019132"/>
    </source>
</evidence>
<dbReference type="VEuPathDB" id="FungiDB:PYU1_G010310"/>
<sequence>DIDLVICLPKVRRDAPADAAGVLEGRNAIKETWQQNLARKLRQEPWVVPDSVKTIPHAAIPIITLITAAPYNVRLDISFEGPGHNGLETNDVVLSLIHEFPPLAPIMLVLKSFAIERGFAISYSGGLSSYSLLLMVARYLQEHSDTVTNGFENVSAAVQHSISSQSCADFGMMLMGFLDFYGNRFDPRTTGISVASRCFLNRENMFLSASARDHHQYAADDAVLDDRNAHLHSGHWQMPQQSPVNQHSGNLLSSPGSRRYGNRSSMDWPQATHMADVTHDPHKFDPVFIEDPLRPSNNVGRNLFRIMQIRRAFSAAYSTLMAASVSPSVFNENRTTKITGVALHPDNMLRAILGVNAPVKAKSDATNSSAASVGNGAGHGLSPTNANHLGYPAAVGSGGVGFPYLNYSHTGVAASSGQYFGGDANNGAQPYPFYSHYQHQHQQQHYLQAQQQRAYVVASGNHGIRTDGSSYRRHSESVTERMTTRSEMAASEKYQKNDRRKDRLVSPRLVQNLHATAAQRSMDDTDEDQVKTRKGPARSLSFADVVVGGNTYSASTMEYHRKEPPSSPLALVRPSRFWRDDSTIEDSISEKWESKDDSELK</sequence>
<dbReference type="SUPFAM" id="SSF81631">
    <property type="entry name" value="PAP/OAS1 substrate-binding domain"/>
    <property type="match status" value="1"/>
</dbReference>
<dbReference type="EMBL" id="GL376602">
    <property type="status" value="NOT_ANNOTATED_CDS"/>
    <property type="molecule type" value="Genomic_DNA"/>
</dbReference>
<dbReference type="InParanoid" id="K3WZD1"/>
<dbReference type="GO" id="GO:0046872">
    <property type="term" value="F:metal ion binding"/>
    <property type="evidence" value="ECO:0007669"/>
    <property type="project" value="UniProtKB-KW"/>
</dbReference>
<dbReference type="OMA" id="QATHMAD"/>
<dbReference type="InterPro" id="IPR043519">
    <property type="entry name" value="NT_sf"/>
</dbReference>
<evidence type="ECO:0000256" key="3">
    <source>
        <dbReference type="SAM" id="MobiDB-lite"/>
    </source>
</evidence>
<feature type="region of interest" description="Disordered" evidence="3">
    <location>
        <begin position="463"/>
        <end position="537"/>
    </location>
</feature>
<dbReference type="Proteomes" id="UP000019132">
    <property type="component" value="Unassembled WGS sequence"/>
</dbReference>
<reference evidence="5" key="3">
    <citation type="submission" date="2015-02" db="UniProtKB">
        <authorList>
            <consortium name="EnsemblProtists"/>
        </authorList>
    </citation>
    <scope>IDENTIFICATION</scope>
    <source>
        <strain evidence="5">DAOM BR144</strain>
    </source>
</reference>
<dbReference type="HOGENOM" id="CLU_010958_0_0_1"/>
<dbReference type="InterPro" id="IPR045862">
    <property type="entry name" value="Trf4-like"/>
</dbReference>
<dbReference type="GO" id="GO:0003729">
    <property type="term" value="F:mRNA binding"/>
    <property type="evidence" value="ECO:0007669"/>
    <property type="project" value="TreeGrafter"/>
</dbReference>
<feature type="compositionally biased region" description="Basic and acidic residues" evidence="3">
    <location>
        <begin position="473"/>
        <end position="484"/>
    </location>
</feature>
<evidence type="ECO:0000256" key="2">
    <source>
        <dbReference type="ARBA" id="ARBA00022842"/>
    </source>
</evidence>
<dbReference type="InterPro" id="IPR002058">
    <property type="entry name" value="PAP_assoc"/>
</dbReference>
<dbReference type="GO" id="GO:1990817">
    <property type="term" value="F:poly(A) RNA polymerase activity"/>
    <property type="evidence" value="ECO:0007669"/>
    <property type="project" value="InterPro"/>
</dbReference>
<dbReference type="PANTHER" id="PTHR23092:SF48">
    <property type="entry name" value="NUCLEOTIDYLTRANSFERASE FAMILY PROTEIN"/>
    <property type="match status" value="1"/>
</dbReference>
<name>K3WZD1_GLOUD</name>
<reference evidence="6" key="2">
    <citation type="submission" date="2010-04" db="EMBL/GenBank/DDBJ databases">
        <authorList>
            <person name="Buell R."/>
            <person name="Hamilton J."/>
            <person name="Hostetler J."/>
        </authorList>
    </citation>
    <scope>NUCLEOTIDE SEQUENCE [LARGE SCALE GENOMIC DNA]</scope>
    <source>
        <strain evidence="6">DAOM:BR144</strain>
    </source>
</reference>
<dbReference type="Pfam" id="PF03828">
    <property type="entry name" value="PAP_assoc"/>
    <property type="match status" value="1"/>
</dbReference>
<evidence type="ECO:0000313" key="5">
    <source>
        <dbReference type="EnsemblProtists" id="PYU1_T010330"/>
    </source>
</evidence>
<feature type="region of interest" description="Disordered" evidence="3">
    <location>
        <begin position="234"/>
        <end position="263"/>
    </location>
</feature>
<dbReference type="GO" id="GO:0031499">
    <property type="term" value="C:TRAMP complex"/>
    <property type="evidence" value="ECO:0007669"/>
    <property type="project" value="TreeGrafter"/>
</dbReference>
<keyword evidence="6" id="KW-1185">Reference proteome</keyword>
<keyword evidence="2" id="KW-0460">Magnesium</keyword>
<dbReference type="STRING" id="431595.K3WZD1"/>
<dbReference type="Gene3D" id="1.10.1410.10">
    <property type="match status" value="1"/>
</dbReference>
<dbReference type="AlphaFoldDB" id="K3WZD1"/>
<protein>
    <recommendedName>
        <fullName evidence="4">PAP-associated domain-containing protein</fullName>
    </recommendedName>
</protein>